<organism evidence="4">
    <name type="scientific">Notodromas monacha</name>
    <dbReference type="NCBI Taxonomy" id="399045"/>
    <lineage>
        <taxon>Eukaryota</taxon>
        <taxon>Metazoa</taxon>
        <taxon>Ecdysozoa</taxon>
        <taxon>Arthropoda</taxon>
        <taxon>Crustacea</taxon>
        <taxon>Oligostraca</taxon>
        <taxon>Ostracoda</taxon>
        <taxon>Podocopa</taxon>
        <taxon>Podocopida</taxon>
        <taxon>Cypridocopina</taxon>
        <taxon>Cypridoidea</taxon>
        <taxon>Cyprididae</taxon>
        <taxon>Notodromas</taxon>
    </lineage>
</organism>
<accession>A0A7R9BL89</accession>
<dbReference type="EMBL" id="OA882544">
    <property type="protein sequence ID" value="CAD7275918.1"/>
    <property type="molecule type" value="Genomic_DNA"/>
</dbReference>
<comment type="similarity">
    <text evidence="1 2">Belongs to the DSS1/SEM1 family.</text>
</comment>
<dbReference type="GO" id="GO:0006406">
    <property type="term" value="P:mRNA export from nucleus"/>
    <property type="evidence" value="ECO:0007669"/>
    <property type="project" value="UniProtKB-UniRule"/>
</dbReference>
<dbReference type="GO" id="GO:0008541">
    <property type="term" value="C:proteasome regulatory particle, lid subcomplex"/>
    <property type="evidence" value="ECO:0007669"/>
    <property type="project" value="UniProtKB-UniRule"/>
</dbReference>
<comment type="subcellular location">
    <subcellularLocation>
        <location evidence="2">Nucleus</location>
    </subcellularLocation>
</comment>
<keyword evidence="2" id="KW-0539">Nucleus</keyword>
<keyword evidence="2" id="KW-0647">Proteasome</keyword>
<protein>
    <recommendedName>
        <fullName evidence="2">26S proteasome complex subunit SEM1</fullName>
    </recommendedName>
</protein>
<name>A0A7R9BL89_9CRUS</name>
<dbReference type="EMBL" id="CAJPEX010000507">
    <property type="protein sequence ID" value="CAG0916070.1"/>
    <property type="molecule type" value="Genomic_DNA"/>
</dbReference>
<dbReference type="GO" id="GO:0043248">
    <property type="term" value="P:proteasome assembly"/>
    <property type="evidence" value="ECO:0007669"/>
    <property type="project" value="UniProtKB-UniRule"/>
</dbReference>
<dbReference type="GO" id="GO:0005634">
    <property type="term" value="C:nucleus"/>
    <property type="evidence" value="ECO:0007669"/>
    <property type="project" value="UniProtKB-SubCell"/>
</dbReference>
<reference evidence="4" key="1">
    <citation type="submission" date="2020-11" db="EMBL/GenBank/DDBJ databases">
        <authorList>
            <person name="Tran Van P."/>
        </authorList>
    </citation>
    <scope>NUCLEOTIDE SEQUENCE</scope>
</reference>
<dbReference type="SMART" id="SM01385">
    <property type="entry name" value="DSS1_SEM1"/>
    <property type="match status" value="1"/>
</dbReference>
<evidence type="ECO:0000313" key="4">
    <source>
        <dbReference type="EMBL" id="CAD7275918.1"/>
    </source>
</evidence>
<dbReference type="PANTHER" id="PTHR16771:SF0">
    <property type="entry name" value="26S PROTEASOME COMPLEX SUBUNIT SEM1"/>
    <property type="match status" value="1"/>
</dbReference>
<dbReference type="GO" id="GO:0000724">
    <property type="term" value="P:double-strand break repair via homologous recombination"/>
    <property type="evidence" value="ECO:0007669"/>
    <property type="project" value="TreeGrafter"/>
</dbReference>
<feature type="region of interest" description="Disordered" evidence="3">
    <location>
        <begin position="1"/>
        <end position="63"/>
    </location>
</feature>
<gene>
    <name evidence="4" type="ORF">NMOB1V02_LOCUS3703</name>
</gene>
<feature type="compositionally biased region" description="Basic and acidic residues" evidence="3">
    <location>
        <begin position="1"/>
        <end position="17"/>
    </location>
</feature>
<dbReference type="CDD" id="cd13768">
    <property type="entry name" value="DSS1_Sem1"/>
    <property type="match status" value="1"/>
</dbReference>
<dbReference type="Proteomes" id="UP000678499">
    <property type="component" value="Unassembled WGS sequence"/>
</dbReference>
<proteinExistence type="inferred from homology"/>
<dbReference type="InterPro" id="IPR007834">
    <property type="entry name" value="DSS1_SEM1"/>
</dbReference>
<evidence type="ECO:0000256" key="1">
    <source>
        <dbReference type="ARBA" id="ARBA00034491"/>
    </source>
</evidence>
<evidence type="ECO:0000256" key="2">
    <source>
        <dbReference type="RuleBase" id="RU369057"/>
    </source>
</evidence>
<evidence type="ECO:0000256" key="3">
    <source>
        <dbReference type="SAM" id="MobiDB-lite"/>
    </source>
</evidence>
<dbReference type="Pfam" id="PF05160">
    <property type="entry name" value="DSS1_SEM1"/>
    <property type="match status" value="1"/>
</dbReference>
<comment type="function">
    <text evidence="2">Component of the 26S proteasome, a multiprotein complex involved in the ATP-dependent degradation of ubiquitinated proteins.</text>
</comment>
<sequence length="79" mass="9125">MSDGKKAESRDSSKTKSELGLLDEDDEFEEFPVEEWGPEEDDGEDLNVWEDNWDDDQAEDDFSQHLKAELSRDPAKMES</sequence>
<dbReference type="PANTHER" id="PTHR16771">
    <property type="entry name" value="26 PROTEASOME COMPLEX SUBUNIT DSS1"/>
    <property type="match status" value="1"/>
</dbReference>
<dbReference type="AlphaFoldDB" id="A0A7R9BL89"/>
<feature type="compositionally biased region" description="Acidic residues" evidence="3">
    <location>
        <begin position="21"/>
        <end position="61"/>
    </location>
</feature>
<keyword evidence="5" id="KW-1185">Reference proteome</keyword>
<evidence type="ECO:0000313" key="5">
    <source>
        <dbReference type="Proteomes" id="UP000678499"/>
    </source>
</evidence>